<keyword evidence="4" id="KW-1185">Reference proteome</keyword>
<evidence type="ECO:0000313" key="3">
    <source>
        <dbReference type="EMBL" id="AGT10328.1"/>
    </source>
</evidence>
<dbReference type="InterPro" id="IPR019088">
    <property type="entry name" value="CHP02186-rel_TM"/>
</dbReference>
<dbReference type="STRING" id="1367847.JCM7686_3293"/>
<evidence type="ECO:0000256" key="1">
    <source>
        <dbReference type="SAM" id="Phobius"/>
    </source>
</evidence>
<dbReference type="Pfam" id="PF09608">
    <property type="entry name" value="Alph_Pro_TM"/>
    <property type="match status" value="1"/>
</dbReference>
<name>S5YFS5_PARAH</name>
<feature type="signal peptide" evidence="2">
    <location>
        <begin position="1"/>
        <end position="20"/>
    </location>
</feature>
<evidence type="ECO:0000313" key="4">
    <source>
        <dbReference type="Proteomes" id="UP000015480"/>
    </source>
</evidence>
<sequence length="277" mass="30333">MTLRAFCLALLLGSALPALAQESYPNHSDPALSPAARPPRPAEQVVAGLSHKDVNITTNFDGSDIIIYGAIKRETPIPFGPPLDVIVTVEGPAQSLTIRKKERHLGLWINTESVRIGAAPGFYVVATTGPLDKILTPEQDASYRISIPRAIRAFAGPITVSDTVPFTEALVRLREESDAYRLDEGAVTVVEQTLFRADVKMPANLIEGDYSTRIFLLRNGEVIDTYRAPIEVRKVGLERWLYHLAMAQPFLYGLMSLAIAIAAGWAASVAFRALRRK</sequence>
<gene>
    <name evidence="3" type="ORF">JCM7686_3293</name>
</gene>
<dbReference type="Proteomes" id="UP000015480">
    <property type="component" value="Chromosome"/>
</dbReference>
<dbReference type="eggNOG" id="ENOG50315WQ">
    <property type="taxonomic scope" value="Bacteria"/>
</dbReference>
<reference evidence="3 4" key="1">
    <citation type="journal article" date="2014" name="BMC Genomics">
        <title>Architecture and functions of a multipartite genome of the methylotrophic bacterium Paracoccus aminophilus JCM 7686, containing primary and secondary chromids.</title>
        <authorList>
            <person name="Dziewit L."/>
            <person name="Czarnecki J."/>
            <person name="Wibberg D."/>
            <person name="Radlinska M."/>
            <person name="Mrozek P."/>
            <person name="Szymczak M."/>
            <person name="Schluter A."/>
            <person name="Puhler A."/>
            <person name="Bartosik D."/>
        </authorList>
    </citation>
    <scope>NUCLEOTIDE SEQUENCE [LARGE SCALE GENOMIC DNA]</scope>
    <source>
        <strain evidence="3">JCM 7686</strain>
    </source>
</reference>
<protein>
    <recommendedName>
        <fullName evidence="5">Transmembrane protein</fullName>
    </recommendedName>
</protein>
<dbReference type="RefSeq" id="WP_020951964.1">
    <property type="nucleotide sequence ID" value="NC_022041.1"/>
</dbReference>
<proteinExistence type="predicted"/>
<dbReference type="PATRIC" id="fig|1367847.3.peg.3321"/>
<dbReference type="EMBL" id="CP006650">
    <property type="protein sequence ID" value="AGT10328.1"/>
    <property type="molecule type" value="Genomic_DNA"/>
</dbReference>
<accession>S5YFS5</accession>
<organism evidence="3 4">
    <name type="scientific">Paracoccus aminophilus JCM 7686</name>
    <dbReference type="NCBI Taxonomy" id="1367847"/>
    <lineage>
        <taxon>Bacteria</taxon>
        <taxon>Pseudomonadati</taxon>
        <taxon>Pseudomonadota</taxon>
        <taxon>Alphaproteobacteria</taxon>
        <taxon>Rhodobacterales</taxon>
        <taxon>Paracoccaceae</taxon>
        <taxon>Paracoccus</taxon>
    </lineage>
</organism>
<keyword evidence="1" id="KW-0812">Transmembrane</keyword>
<keyword evidence="1" id="KW-0472">Membrane</keyword>
<evidence type="ECO:0000256" key="2">
    <source>
        <dbReference type="SAM" id="SignalP"/>
    </source>
</evidence>
<dbReference type="AlphaFoldDB" id="S5YFS5"/>
<feature type="transmembrane region" description="Helical" evidence="1">
    <location>
        <begin position="250"/>
        <end position="274"/>
    </location>
</feature>
<dbReference type="OrthoDB" id="9815212at2"/>
<keyword evidence="1" id="KW-1133">Transmembrane helix</keyword>
<feature type="chain" id="PRO_5004544696" description="Transmembrane protein" evidence="2">
    <location>
        <begin position="21"/>
        <end position="277"/>
    </location>
</feature>
<keyword evidence="2" id="KW-0732">Signal</keyword>
<dbReference type="HOGENOM" id="CLU_068410_0_0_5"/>
<dbReference type="KEGG" id="pami:JCM7686_3293"/>
<evidence type="ECO:0008006" key="5">
    <source>
        <dbReference type="Google" id="ProtNLM"/>
    </source>
</evidence>